<keyword evidence="2" id="KW-1185">Reference proteome</keyword>
<evidence type="ECO:0000313" key="2">
    <source>
        <dbReference type="Proteomes" id="UP001283361"/>
    </source>
</evidence>
<dbReference type="AlphaFoldDB" id="A0AAE1ALS3"/>
<gene>
    <name evidence="1" type="ORF">RRG08_004587</name>
</gene>
<comment type="caution">
    <text evidence="1">The sequence shown here is derived from an EMBL/GenBank/DDBJ whole genome shotgun (WGS) entry which is preliminary data.</text>
</comment>
<dbReference type="EMBL" id="JAWDGP010001658">
    <property type="protein sequence ID" value="KAK3789516.1"/>
    <property type="molecule type" value="Genomic_DNA"/>
</dbReference>
<reference evidence="1" key="1">
    <citation type="journal article" date="2023" name="G3 (Bethesda)">
        <title>A reference genome for the long-term kleptoplast-retaining sea slug Elysia crispata morphotype clarki.</title>
        <authorList>
            <person name="Eastman K.E."/>
            <person name="Pendleton A.L."/>
            <person name="Shaikh M.A."/>
            <person name="Suttiyut T."/>
            <person name="Ogas R."/>
            <person name="Tomko P."/>
            <person name="Gavelis G."/>
            <person name="Widhalm J.R."/>
            <person name="Wisecaver J.H."/>
        </authorList>
    </citation>
    <scope>NUCLEOTIDE SEQUENCE</scope>
    <source>
        <strain evidence="1">ECLA1</strain>
    </source>
</reference>
<accession>A0AAE1ALS3</accession>
<organism evidence="1 2">
    <name type="scientific">Elysia crispata</name>
    <name type="common">lettuce slug</name>
    <dbReference type="NCBI Taxonomy" id="231223"/>
    <lineage>
        <taxon>Eukaryota</taxon>
        <taxon>Metazoa</taxon>
        <taxon>Spiralia</taxon>
        <taxon>Lophotrochozoa</taxon>
        <taxon>Mollusca</taxon>
        <taxon>Gastropoda</taxon>
        <taxon>Heterobranchia</taxon>
        <taxon>Euthyneura</taxon>
        <taxon>Panpulmonata</taxon>
        <taxon>Sacoglossa</taxon>
        <taxon>Placobranchoidea</taxon>
        <taxon>Plakobranchidae</taxon>
        <taxon>Elysia</taxon>
    </lineage>
</organism>
<proteinExistence type="predicted"/>
<sequence length="116" mass="12489">MSLSAPIIIRDAGINHNSYWLYFSTEGAEVAGTAPHTPCRLERPQALMKVAPDPIASIGSKLRIPADLAEDPVKGKFSTRCQLHSRMAGIMGTFLTDTEANNTGHYQAGLCSCSQL</sequence>
<name>A0AAE1ALS3_9GAST</name>
<evidence type="ECO:0000313" key="1">
    <source>
        <dbReference type="EMBL" id="KAK3789516.1"/>
    </source>
</evidence>
<dbReference type="Proteomes" id="UP001283361">
    <property type="component" value="Unassembled WGS sequence"/>
</dbReference>
<protein>
    <submittedName>
        <fullName evidence="1">Uncharacterized protein</fullName>
    </submittedName>
</protein>